<protein>
    <submittedName>
        <fullName evidence="3">Membrane protein</fullName>
    </submittedName>
</protein>
<evidence type="ECO:0000256" key="1">
    <source>
        <dbReference type="SAM" id="Phobius"/>
    </source>
</evidence>
<sequence length="487" mass="51957">MLKKTITIAMAFVGIVIGAGFATGQEVLQYFVSFGMMGIFGAALSAVIMTVTGMASIQLGSYFLANDHGTVLRRISHPIVARILDAAVLITLFATGVVMLAGSGSNLNQQFGWPAWAGSLLMLVLVMVAGLLDVDKLTAVIGSITPLIIIFVIVAIVYALSTSNADIDTLNQAAATINSATPHWALASLNYVGLALMMGVSMAIIIGGNNVDPRAAGLGGLTGGVIYGVMLTFTALALYRVADKVAADDVPMLTIINEIHPILGTVMSLVIVGMIFNTALGMFYAFAKRATSSRKALFYPVYLIASALGFAASFMGFKKLVGVVYPALGYLGILLVVVVAVAWLRGFAKIRDERARRDKIHKLTKRKLDPTKRFSSKQQRQLDRLTRESNLKPSELKETIREEVVEELAGAADGDDVDAVIDEAAGITTTYEPIEFEDTTVSVEDTSLGLPSHARPMSELEDLTTFEEDIAEEAATNTPADKPAAKQ</sequence>
<name>A0A6I8MDP4_9CORY</name>
<reference evidence="3 4" key="1">
    <citation type="submission" date="2019-11" db="EMBL/GenBank/DDBJ databases">
        <authorList>
            <person name="Brisse S."/>
        </authorList>
    </citation>
    <scope>NUCLEOTIDE SEQUENCE [LARGE SCALE GENOMIC DNA]</scope>
    <source>
        <strain evidence="3">FRC0190</strain>
    </source>
</reference>
<dbReference type="PANTHER" id="PTHR37814:SF1">
    <property type="entry name" value="MEMBRANE PROTEIN"/>
    <property type="match status" value="1"/>
</dbReference>
<keyword evidence="1" id="KW-0812">Transmembrane</keyword>
<dbReference type="AlphaFoldDB" id="A0A6I8MDP4"/>
<dbReference type="RefSeq" id="WP_155872113.1">
    <property type="nucleotide sequence ID" value="NZ_JARUHM010000009.1"/>
</dbReference>
<dbReference type="Proteomes" id="UP000423525">
    <property type="component" value="Chromosome"/>
</dbReference>
<feature type="transmembrane region" description="Helical" evidence="1">
    <location>
        <begin position="218"/>
        <end position="242"/>
    </location>
</feature>
<organism evidence="3 4">
    <name type="scientific">Corynebacterium rouxii</name>
    <dbReference type="NCBI Taxonomy" id="2719119"/>
    <lineage>
        <taxon>Bacteria</taxon>
        <taxon>Bacillati</taxon>
        <taxon>Actinomycetota</taxon>
        <taxon>Actinomycetes</taxon>
        <taxon>Mycobacteriales</taxon>
        <taxon>Corynebacteriaceae</taxon>
        <taxon>Corynebacterium</taxon>
    </lineage>
</organism>
<dbReference type="EMBL" id="JARUHM010000009">
    <property type="protein sequence ID" value="MDT9410670.1"/>
    <property type="molecule type" value="Genomic_DNA"/>
</dbReference>
<evidence type="ECO:0000313" key="3">
    <source>
        <dbReference type="EMBL" id="VZH84836.1"/>
    </source>
</evidence>
<dbReference type="KEGG" id="crf:FRC0190_00831"/>
<feature type="transmembrane region" description="Helical" evidence="1">
    <location>
        <begin position="113"/>
        <end position="132"/>
    </location>
</feature>
<evidence type="ECO:0000313" key="4">
    <source>
        <dbReference type="Proteomes" id="UP000423525"/>
    </source>
</evidence>
<feature type="transmembrane region" description="Helical" evidence="1">
    <location>
        <begin position="323"/>
        <end position="344"/>
    </location>
</feature>
<gene>
    <name evidence="3" type="ORF">FRC0190_00831</name>
    <name evidence="2" type="ORF">P8T80_04630</name>
</gene>
<dbReference type="EMBL" id="LR738855">
    <property type="protein sequence ID" value="VZH84836.1"/>
    <property type="molecule type" value="Genomic_DNA"/>
</dbReference>
<reference evidence="2 5" key="2">
    <citation type="submission" date="2023-03" db="EMBL/GenBank/DDBJ databases">
        <title>Whole genome sequence of the first Corynebacterium rouxii strains isolated in Brazil: a recent member of Corynebacterium diphtheriae complex.</title>
        <authorList>
            <person name="Vieira V."/>
            <person name="Ramos J.N."/>
            <person name="Araujo M.R.B."/>
            <person name="Baio P.V."/>
            <person name="Sant'Anna L.O."/>
            <person name="Veras J.F.C."/>
            <person name="Vieira E.M.D."/>
            <person name="Sousa M.A.B."/>
            <person name="Camargo C.H."/>
            <person name="Sacchi C.T."/>
            <person name="Campos K.R."/>
            <person name="Santos M.B.N."/>
            <person name="Bokermann S."/>
            <person name="Alvim L.B."/>
            <person name="Santos L.S."/>
            <person name="Mattos-Guaraldi A.L."/>
        </authorList>
    </citation>
    <scope>NUCLEOTIDE SEQUENCE [LARGE SCALE GENOMIC DNA]</scope>
    <source>
        <strain evidence="2 5">70862</strain>
    </source>
</reference>
<feature type="transmembrane region" description="Helical" evidence="1">
    <location>
        <begin position="184"/>
        <end position="206"/>
    </location>
</feature>
<feature type="transmembrane region" description="Helical" evidence="1">
    <location>
        <begin position="262"/>
        <end position="285"/>
    </location>
</feature>
<feature type="transmembrane region" description="Helical" evidence="1">
    <location>
        <begin position="34"/>
        <end position="59"/>
    </location>
</feature>
<keyword evidence="1" id="KW-1133">Transmembrane helix</keyword>
<feature type="transmembrane region" description="Helical" evidence="1">
    <location>
        <begin position="79"/>
        <end position="101"/>
    </location>
</feature>
<dbReference type="PANTHER" id="PTHR37814">
    <property type="entry name" value="CONSERVED MEMBRANE PROTEIN"/>
    <property type="match status" value="1"/>
</dbReference>
<feature type="transmembrane region" description="Helical" evidence="1">
    <location>
        <begin position="139"/>
        <end position="160"/>
    </location>
</feature>
<dbReference type="Proteomes" id="UP001265983">
    <property type="component" value="Unassembled WGS sequence"/>
</dbReference>
<proteinExistence type="predicted"/>
<dbReference type="InterPro" id="IPR038728">
    <property type="entry name" value="YkvI-like"/>
</dbReference>
<feature type="transmembrane region" description="Helical" evidence="1">
    <location>
        <begin position="297"/>
        <end position="317"/>
    </location>
</feature>
<keyword evidence="5" id="KW-1185">Reference proteome</keyword>
<keyword evidence="1" id="KW-0472">Membrane</keyword>
<accession>A0A6I8MDP4</accession>
<evidence type="ECO:0000313" key="5">
    <source>
        <dbReference type="Proteomes" id="UP001265983"/>
    </source>
</evidence>
<evidence type="ECO:0000313" key="2">
    <source>
        <dbReference type="EMBL" id="MDT9410670.1"/>
    </source>
</evidence>